<dbReference type="GO" id="GO:0051301">
    <property type="term" value="P:cell division"/>
    <property type="evidence" value="ECO:0007669"/>
    <property type="project" value="UniProtKB-KW"/>
</dbReference>
<evidence type="ECO:0000313" key="5">
    <source>
        <dbReference type="EMBL" id="SDZ73060.1"/>
    </source>
</evidence>
<evidence type="ECO:0000256" key="1">
    <source>
        <dbReference type="ARBA" id="ARBA00022829"/>
    </source>
</evidence>
<comment type="function">
    <text evidence="3">Participates in chromosomal partition during cell division. May act via the formation of a condensin-like complex containing Smc and ScpB that pull DNA away from mid-cell into both cell halves.</text>
</comment>
<dbReference type="OrthoDB" id="9811016at2"/>
<gene>
    <name evidence="3" type="primary">scpA</name>
    <name evidence="4" type="ORF">E7203_05940</name>
    <name evidence="6" type="ORF">SAMN05216587_101725</name>
    <name evidence="5" type="ORF">SAMN05660648_00112</name>
</gene>
<protein>
    <recommendedName>
        <fullName evidence="2 3">Segregation and condensation protein A</fullName>
    </recommendedName>
</protein>
<sequence length="241" mass="27971">MEDYKIKIDAFEGPMDLLMHLIEKNKIDIYDIPIAELTRQYLDYLDKFREFNMEIASSFLVMAATLLQIKSRMMLPKAPQAEGEPEEDPRFELVQRILEYRKFKQVSQVLGDMAGVQERFVAREPMELPVHHLPPGNLSLRQLVEAFHTVLSVKEELSIPKALVEPEEYSIKDKMEDIILLLGRSRGKLLFSEAFRSGTRGELIVTFLALLELMKLRTVTVKQQRSFAEIYICVREEEVHA</sequence>
<dbReference type="Pfam" id="PF02616">
    <property type="entry name" value="SMC_ScpA"/>
    <property type="match status" value="1"/>
</dbReference>
<dbReference type="PANTHER" id="PTHR33969:SF2">
    <property type="entry name" value="SEGREGATION AND CONDENSATION PROTEIN A"/>
    <property type="match status" value="1"/>
</dbReference>
<dbReference type="GO" id="GO:0005737">
    <property type="term" value="C:cytoplasm"/>
    <property type="evidence" value="ECO:0007669"/>
    <property type="project" value="UniProtKB-SubCell"/>
</dbReference>
<accession>A0A1H3VEA5</accession>
<evidence type="ECO:0000313" key="8">
    <source>
        <dbReference type="Proteomes" id="UP000183843"/>
    </source>
</evidence>
<evidence type="ECO:0000256" key="3">
    <source>
        <dbReference type="HAMAP-Rule" id="MF_01805"/>
    </source>
</evidence>
<comment type="subcellular location">
    <subcellularLocation>
        <location evidence="3">Cytoplasm</location>
    </subcellularLocation>
    <text evidence="3">Associated with two foci at the outer edges of the nucleoid region in young cells, and at four foci within both cell halves in older cells.</text>
</comment>
<dbReference type="Gene3D" id="1.10.10.580">
    <property type="entry name" value="Structural maintenance of chromosome 1. Chain E"/>
    <property type="match status" value="1"/>
</dbReference>
<dbReference type="EMBL" id="FNQG01000002">
    <property type="protein sequence ID" value="SDZ73060.1"/>
    <property type="molecule type" value="Genomic_DNA"/>
</dbReference>
<keyword evidence="3" id="KW-0131">Cell cycle</keyword>
<dbReference type="GO" id="GO:0006260">
    <property type="term" value="P:DNA replication"/>
    <property type="evidence" value="ECO:0007669"/>
    <property type="project" value="UniProtKB-UniRule"/>
</dbReference>
<keyword evidence="3" id="KW-0963">Cytoplasm</keyword>
<dbReference type="AlphaFoldDB" id="A0A1H3VEA5"/>
<reference evidence="4" key="2">
    <citation type="submission" date="2019-04" db="EMBL/GenBank/DDBJ databases">
        <title>Evolution of Biomass-Degrading Anaerobic Consortia Revealed by Metagenomics.</title>
        <authorList>
            <person name="Peng X."/>
        </authorList>
    </citation>
    <scope>NUCLEOTIDE SEQUENCE</scope>
    <source>
        <strain evidence="4">SIG242</strain>
    </source>
</reference>
<dbReference type="Gene3D" id="6.10.250.2410">
    <property type="match status" value="1"/>
</dbReference>
<comment type="subunit">
    <text evidence="3">Component of a cohesin-like complex composed of ScpA, ScpB and the Smc homodimer, in which ScpA and ScpB bind to the head domain of Smc. The presence of the three proteins is required for the association of the complex with DNA.</text>
</comment>
<comment type="similarity">
    <text evidence="3">Belongs to the ScpA family.</text>
</comment>
<evidence type="ECO:0000313" key="4">
    <source>
        <dbReference type="EMBL" id="MBE6084995.1"/>
    </source>
</evidence>
<evidence type="ECO:0000313" key="7">
    <source>
        <dbReference type="Proteomes" id="UP000183469"/>
    </source>
</evidence>
<dbReference type="GO" id="GO:0007059">
    <property type="term" value="P:chromosome segregation"/>
    <property type="evidence" value="ECO:0007669"/>
    <property type="project" value="UniProtKB-UniRule"/>
</dbReference>
<dbReference type="Proteomes" id="UP000183843">
    <property type="component" value="Unassembled WGS sequence"/>
</dbReference>
<dbReference type="EMBL" id="FOJX01000001">
    <property type="protein sequence ID" value="SFA77088.1"/>
    <property type="molecule type" value="Genomic_DNA"/>
</dbReference>
<dbReference type="InterPro" id="IPR023093">
    <property type="entry name" value="ScpA-like_C"/>
</dbReference>
<dbReference type="RefSeq" id="WP_026760794.1">
    <property type="nucleotide sequence ID" value="NZ_FNQG01000002.1"/>
</dbReference>
<evidence type="ECO:0000256" key="2">
    <source>
        <dbReference type="ARBA" id="ARBA00044777"/>
    </source>
</evidence>
<keyword evidence="1 3" id="KW-0159">Chromosome partition</keyword>
<evidence type="ECO:0000313" key="6">
    <source>
        <dbReference type="EMBL" id="SFA77088.1"/>
    </source>
</evidence>
<name>A0A1H3VEA5_SELRU</name>
<dbReference type="Proteomes" id="UP000772151">
    <property type="component" value="Unassembled WGS sequence"/>
</dbReference>
<dbReference type="PANTHER" id="PTHR33969">
    <property type="entry name" value="SEGREGATION AND CONDENSATION PROTEIN A"/>
    <property type="match status" value="1"/>
</dbReference>
<reference evidence="7 8" key="1">
    <citation type="submission" date="2016-10" db="EMBL/GenBank/DDBJ databases">
        <authorList>
            <person name="de Groot N.N."/>
        </authorList>
    </citation>
    <scope>NUCLEOTIDE SEQUENCE [LARGE SCALE GENOMIC DNA]</scope>
    <source>
        <strain evidence="5 7">DSM 2872</strain>
        <strain evidence="6 8">L14</strain>
    </source>
</reference>
<organism evidence="5 7">
    <name type="scientific">Selenomonas ruminantium</name>
    <dbReference type="NCBI Taxonomy" id="971"/>
    <lineage>
        <taxon>Bacteria</taxon>
        <taxon>Bacillati</taxon>
        <taxon>Bacillota</taxon>
        <taxon>Negativicutes</taxon>
        <taxon>Selenomonadales</taxon>
        <taxon>Selenomonadaceae</taxon>
        <taxon>Selenomonas</taxon>
    </lineage>
</organism>
<dbReference type="HAMAP" id="MF_01805">
    <property type="entry name" value="ScpA"/>
    <property type="match status" value="1"/>
</dbReference>
<dbReference type="EMBL" id="SVCA01000004">
    <property type="protein sequence ID" value="MBE6084995.1"/>
    <property type="molecule type" value="Genomic_DNA"/>
</dbReference>
<proteinExistence type="inferred from homology"/>
<keyword evidence="3" id="KW-0132">Cell division</keyword>
<dbReference type="Proteomes" id="UP000183469">
    <property type="component" value="Unassembled WGS sequence"/>
</dbReference>
<dbReference type="InterPro" id="IPR003768">
    <property type="entry name" value="ScpA"/>
</dbReference>